<reference evidence="9 10" key="1">
    <citation type="journal article" date="2023" name="IMA Fungus">
        <title>Comparative genomic study of the Penicillium genus elucidates a diverse pangenome and 15 lateral gene transfer events.</title>
        <authorList>
            <person name="Petersen C."/>
            <person name="Sorensen T."/>
            <person name="Nielsen M.R."/>
            <person name="Sondergaard T.E."/>
            <person name="Sorensen J.L."/>
            <person name="Fitzpatrick D.A."/>
            <person name="Frisvad J.C."/>
            <person name="Nielsen K.L."/>
        </authorList>
    </citation>
    <scope>NUCLEOTIDE SEQUENCE [LARGE SCALE GENOMIC DNA]</scope>
    <source>
        <strain evidence="9 10">IBT 35679</strain>
    </source>
</reference>
<comment type="similarity">
    <text evidence="1 5">Belongs to the neutral ceramidase family.</text>
</comment>
<sequence>MARLLLRGMKAEGFLSVLILLFSWWSVGSLSHPTEGTGSSYGHEKRASKDGSTFLVGVGKADITGAVVQVPFSGYGQLNQTGTGLRQRTYARSFVFADPANLTSSFIYVVLDTQSGDTAVRHGILQELRNLGGKYGNFGEHNVAVCGTHQHSGPGGWMNYLLPQIATLGSDKQTYNAIVEGALLSIQRAYDNLAPSTISVGTIDIPDGNINRSPYSYLANPAAERAQYSSDTDTTMTLLTFDRLSDGRTTGVLTFFSVHGTSLYNNNTLVTGDNKGVAAYLFERSVTNDTRFADDFVAGFSQSSVGDSSPNVLGPFCEDTGLPCEFKTSTCNGRTELCQARGPYFSEGDNGAKSAFEMGRRQYNAAFQLYEETASGSGVQFSGESAVASYHTYQNMSGYEFVSPFNGSLQSTCYAALGSSFAGGTSDGPGAFDFTQNNTSPNPFWQLVRGGLHQPGPTQIQCQSPKQILFDVGAMNEPYAWAPDIVDVQALRLGQLLVIVSPSEITTMSGRRWKAAIAGAAESVLSISDPIVVLASPADSYAHYVTTEEEYAVQRYEGASTLYGPNQLAAYVNLSLTYLPYLGISEAVAKLPKLSEGPSPPVTTSYSLSFIPAVVFDSPTLGHSFGDVLSSSPNHVYSVGDYVSATFVGANPRNDLRLEKTYAAVEMNIDGIWEVVRTDADWNLVFQWKQTNLLLGTSQVSLTWQIEDQYYLSGWGKALQSGVYRLHYYGESKDLFGTISSFEGVGPEFSLQI</sequence>
<dbReference type="Pfam" id="PF04734">
    <property type="entry name" value="Ceramidase_alk"/>
    <property type="match status" value="1"/>
</dbReference>
<evidence type="ECO:0000256" key="4">
    <source>
        <dbReference type="PIRSR" id="PIRSR606823-2"/>
    </source>
</evidence>
<comment type="cofactor">
    <cofactor evidence="4">
        <name>Zn(2+)</name>
        <dbReference type="ChEBI" id="CHEBI:29105"/>
    </cofactor>
    <text evidence="4">Binds 1 zinc ion per subunit.</text>
</comment>
<feature type="domain" description="Neutral/alkaline non-lysosomal ceramidase N-terminal" evidence="7">
    <location>
        <begin position="54"/>
        <end position="573"/>
    </location>
</feature>
<evidence type="ECO:0000313" key="9">
    <source>
        <dbReference type="EMBL" id="KAJ5552575.1"/>
    </source>
</evidence>
<name>A0AAD6D561_9EURO</name>
<keyword evidence="2 5" id="KW-0378">Hydrolase</keyword>
<keyword evidence="4" id="KW-0862">Zinc</keyword>
<dbReference type="GO" id="GO:0005576">
    <property type="term" value="C:extracellular region"/>
    <property type="evidence" value="ECO:0007669"/>
    <property type="project" value="TreeGrafter"/>
</dbReference>
<feature type="domain" description="Neutral/alkaline non-lysosomal ceramidase C-terminal" evidence="8">
    <location>
        <begin position="590"/>
        <end position="750"/>
    </location>
</feature>
<dbReference type="PANTHER" id="PTHR12670:SF1">
    <property type="entry name" value="NEUTRAL CERAMIDASE"/>
    <property type="match status" value="1"/>
</dbReference>
<comment type="caution">
    <text evidence="9">The sequence shown here is derived from an EMBL/GenBank/DDBJ whole genome shotgun (WGS) entry which is preliminary data.</text>
</comment>
<keyword evidence="4" id="KW-0479">Metal-binding</keyword>
<evidence type="ECO:0000259" key="7">
    <source>
        <dbReference type="Pfam" id="PF04734"/>
    </source>
</evidence>
<evidence type="ECO:0000256" key="5">
    <source>
        <dbReference type="RuleBase" id="RU366019"/>
    </source>
</evidence>
<keyword evidence="6" id="KW-0732">Signal</keyword>
<dbReference type="Proteomes" id="UP001220324">
    <property type="component" value="Unassembled WGS sequence"/>
</dbReference>
<accession>A0AAD6D561</accession>
<feature type="binding site" evidence="4">
    <location>
        <position position="504"/>
    </location>
    <ligand>
        <name>Zn(2+)</name>
        <dbReference type="ChEBI" id="CHEBI:29105"/>
    </ligand>
</feature>
<feature type="binding site" evidence="4">
    <location>
        <position position="259"/>
    </location>
    <ligand>
        <name>Zn(2+)</name>
        <dbReference type="ChEBI" id="CHEBI:29105"/>
    </ligand>
</feature>
<dbReference type="InterPro" id="IPR006823">
    <property type="entry name" value="Ceramidase_alk"/>
</dbReference>
<dbReference type="PANTHER" id="PTHR12670">
    <property type="entry name" value="CERAMIDASE"/>
    <property type="match status" value="1"/>
</dbReference>
<dbReference type="InterPro" id="IPR031331">
    <property type="entry name" value="NEUT/ALK_ceramidase_C"/>
</dbReference>
<dbReference type="InterPro" id="IPR031329">
    <property type="entry name" value="NEUT/ALK_ceramidase_N"/>
</dbReference>
<comment type="catalytic activity">
    <reaction evidence="5">
        <text>an N-acylsphing-4-enine + H2O = sphing-4-enine + a fatty acid</text>
        <dbReference type="Rhea" id="RHEA:20856"/>
        <dbReference type="ChEBI" id="CHEBI:15377"/>
        <dbReference type="ChEBI" id="CHEBI:28868"/>
        <dbReference type="ChEBI" id="CHEBI:52639"/>
        <dbReference type="ChEBI" id="CHEBI:57756"/>
        <dbReference type="EC" id="3.5.1.23"/>
    </reaction>
</comment>
<feature type="signal peptide" evidence="6">
    <location>
        <begin position="1"/>
        <end position="31"/>
    </location>
</feature>
<dbReference type="GO" id="GO:0016020">
    <property type="term" value="C:membrane"/>
    <property type="evidence" value="ECO:0007669"/>
    <property type="project" value="GOC"/>
</dbReference>
<dbReference type="GO" id="GO:0017040">
    <property type="term" value="F:N-acylsphingosine amidohydrolase activity"/>
    <property type="evidence" value="ECO:0007669"/>
    <property type="project" value="UniProtKB-UniRule"/>
</dbReference>
<keyword evidence="5" id="KW-0443">Lipid metabolism</keyword>
<gene>
    <name evidence="9" type="ORF">N7494_001953</name>
</gene>
<dbReference type="EMBL" id="JAQIZZ010000002">
    <property type="protein sequence ID" value="KAJ5552575.1"/>
    <property type="molecule type" value="Genomic_DNA"/>
</dbReference>
<proteinExistence type="inferred from homology"/>
<evidence type="ECO:0000313" key="10">
    <source>
        <dbReference type="Proteomes" id="UP001220324"/>
    </source>
</evidence>
<evidence type="ECO:0000256" key="3">
    <source>
        <dbReference type="PIRSR" id="PIRSR606823-1"/>
    </source>
</evidence>
<evidence type="ECO:0000256" key="2">
    <source>
        <dbReference type="ARBA" id="ARBA00022801"/>
    </source>
</evidence>
<evidence type="ECO:0000256" key="6">
    <source>
        <dbReference type="SAM" id="SignalP"/>
    </source>
</evidence>
<keyword evidence="10" id="KW-1185">Reference proteome</keyword>
<evidence type="ECO:0000259" key="8">
    <source>
        <dbReference type="Pfam" id="PF17048"/>
    </source>
</evidence>
<feature type="binding site" evidence="4">
    <location>
        <position position="544"/>
    </location>
    <ligand>
        <name>Zn(2+)</name>
        <dbReference type="ChEBI" id="CHEBI:29105"/>
    </ligand>
</feature>
<feature type="active site" description="Nucleophile" evidence="3">
    <location>
        <position position="309"/>
    </location>
</feature>
<dbReference type="Gene3D" id="2.60.40.2300">
    <property type="entry name" value="Neutral/alkaline non-lysosomal ceramidase, C-terminal domain"/>
    <property type="match status" value="1"/>
</dbReference>
<feature type="chain" id="PRO_5042076875" description="Neutral ceramidase" evidence="6">
    <location>
        <begin position="32"/>
        <end position="753"/>
    </location>
</feature>
<dbReference type="InterPro" id="IPR038445">
    <property type="entry name" value="NCDase_C_sf"/>
</dbReference>
<dbReference type="GO" id="GO:0046514">
    <property type="term" value="P:ceramide catabolic process"/>
    <property type="evidence" value="ECO:0007669"/>
    <property type="project" value="InterPro"/>
</dbReference>
<dbReference type="GO" id="GO:0042759">
    <property type="term" value="P:long-chain fatty acid biosynthetic process"/>
    <property type="evidence" value="ECO:0007669"/>
    <property type="project" value="TreeGrafter"/>
</dbReference>
<protein>
    <recommendedName>
        <fullName evidence="5">Neutral ceramidase</fullName>
        <ecNumber evidence="5">3.5.1.23</ecNumber>
    </recommendedName>
</protein>
<dbReference type="Pfam" id="PF17048">
    <property type="entry name" value="Ceramidse_alk_C"/>
    <property type="match status" value="1"/>
</dbReference>
<dbReference type="GO" id="GO:0046512">
    <property type="term" value="P:sphingosine biosynthetic process"/>
    <property type="evidence" value="ECO:0007669"/>
    <property type="project" value="TreeGrafter"/>
</dbReference>
<keyword evidence="5" id="KW-0746">Sphingolipid metabolism</keyword>
<dbReference type="AlphaFoldDB" id="A0AAD6D561"/>
<dbReference type="FunFam" id="2.60.40.2300:FF:000004">
    <property type="entry name" value="Neutral/alkaline nonlysosomal ceramidase, putative"/>
    <property type="match status" value="1"/>
</dbReference>
<dbReference type="EC" id="3.5.1.23" evidence="5"/>
<evidence type="ECO:0000256" key="1">
    <source>
        <dbReference type="ARBA" id="ARBA00009835"/>
    </source>
</evidence>
<feature type="binding site" evidence="4">
    <location>
        <position position="149"/>
    </location>
    <ligand>
        <name>Zn(2+)</name>
        <dbReference type="ChEBI" id="CHEBI:29105"/>
    </ligand>
</feature>
<organism evidence="9 10">
    <name type="scientific">Penicillium frequentans</name>
    <dbReference type="NCBI Taxonomy" id="3151616"/>
    <lineage>
        <taxon>Eukaryota</taxon>
        <taxon>Fungi</taxon>
        <taxon>Dikarya</taxon>
        <taxon>Ascomycota</taxon>
        <taxon>Pezizomycotina</taxon>
        <taxon>Eurotiomycetes</taxon>
        <taxon>Eurotiomycetidae</taxon>
        <taxon>Eurotiales</taxon>
        <taxon>Aspergillaceae</taxon>
        <taxon>Penicillium</taxon>
    </lineage>
</organism>
<dbReference type="GO" id="GO:0046872">
    <property type="term" value="F:metal ion binding"/>
    <property type="evidence" value="ECO:0007669"/>
    <property type="project" value="UniProtKB-KW"/>
</dbReference>